<dbReference type="Proteomes" id="UP000306145">
    <property type="component" value="Unassembled WGS sequence"/>
</dbReference>
<proteinExistence type="predicted"/>
<evidence type="ECO:0000313" key="3">
    <source>
        <dbReference type="Proteomes" id="UP000306145"/>
    </source>
</evidence>
<protein>
    <submittedName>
        <fullName evidence="2">Transposase</fullName>
    </submittedName>
</protein>
<sequence length="261" mass="28645">MHPVWMHVACRRPRRLRPPAAADAGRRRTAGGRGGTWPVDFSPWQTAYAHFTRLNRRGVTERILTELREQIRVAHGREPEPTAGIIESRSVKGADTVPRHRNGCDSIPATAACGAAGPRKRSRRPRALRKPESQEFWKGRLLRGCGDRSGVSKSQKRILPVLSPEATIVRPSNSAVATQQTFALCPVYWNSSSPPDSAPTPASMTLMTVSNGTNATNLRPERAKVATLAPAGGLRYSFNTLRVATSTIQKSSVSSRKYSDW</sequence>
<dbReference type="EMBL" id="VDFY01000146">
    <property type="protein sequence ID" value="TNH29149.1"/>
    <property type="molecule type" value="Genomic_DNA"/>
</dbReference>
<name>A0A5C4QS83_9ACTN</name>
<feature type="compositionally biased region" description="Basic residues" evidence="1">
    <location>
        <begin position="118"/>
        <end position="128"/>
    </location>
</feature>
<comment type="caution">
    <text evidence="2">The sequence shown here is derived from an EMBL/GenBank/DDBJ whole genome shotgun (WGS) entry which is preliminary data.</text>
</comment>
<feature type="region of interest" description="Disordered" evidence="1">
    <location>
        <begin position="16"/>
        <end position="37"/>
    </location>
</feature>
<evidence type="ECO:0000313" key="2">
    <source>
        <dbReference type="EMBL" id="TNH29149.1"/>
    </source>
</evidence>
<gene>
    <name evidence="2" type="ORF">FHG89_13285</name>
</gene>
<keyword evidence="3" id="KW-1185">Reference proteome</keyword>
<dbReference type="AlphaFoldDB" id="A0A5C4QS83"/>
<dbReference type="OrthoDB" id="3213859at2"/>
<feature type="region of interest" description="Disordered" evidence="1">
    <location>
        <begin position="113"/>
        <end position="132"/>
    </location>
</feature>
<accession>A0A5C4QS83</accession>
<evidence type="ECO:0000256" key="1">
    <source>
        <dbReference type="SAM" id="MobiDB-lite"/>
    </source>
</evidence>
<reference evidence="2 3" key="1">
    <citation type="submission" date="2019-06" db="EMBL/GenBank/DDBJ databases">
        <title>Micromonospora ordensis sp. nov., isolated from deep marine sediment.</title>
        <authorList>
            <person name="Veyisoglu A."/>
            <person name="Carro L."/>
            <person name="Klenk H.-P."/>
            <person name="Sahin N."/>
        </authorList>
    </citation>
    <scope>NUCLEOTIDE SEQUENCE [LARGE SCALE GENOMIC DNA]</scope>
    <source>
        <strain evidence="2 3">S2509</strain>
    </source>
</reference>
<organism evidence="2 3">
    <name type="scientific">Micromonospora orduensis</name>
    <dbReference type="NCBI Taxonomy" id="1420891"/>
    <lineage>
        <taxon>Bacteria</taxon>
        <taxon>Bacillati</taxon>
        <taxon>Actinomycetota</taxon>
        <taxon>Actinomycetes</taxon>
        <taxon>Micromonosporales</taxon>
        <taxon>Micromonosporaceae</taxon>
        <taxon>Micromonospora</taxon>
    </lineage>
</organism>